<dbReference type="EMBL" id="JAGMWT010000004">
    <property type="protein sequence ID" value="KAH7130213.1"/>
    <property type="molecule type" value="Genomic_DNA"/>
</dbReference>
<proteinExistence type="predicted"/>
<evidence type="ECO:0000256" key="1">
    <source>
        <dbReference type="SAM" id="MobiDB-lite"/>
    </source>
</evidence>
<feature type="compositionally biased region" description="Basic and acidic residues" evidence="1">
    <location>
        <begin position="293"/>
        <end position="304"/>
    </location>
</feature>
<evidence type="ECO:0000313" key="3">
    <source>
        <dbReference type="Proteomes" id="UP000700596"/>
    </source>
</evidence>
<reference evidence="2" key="1">
    <citation type="journal article" date="2021" name="Nat. Commun.">
        <title>Genetic determinants of endophytism in the Arabidopsis root mycobiome.</title>
        <authorList>
            <person name="Mesny F."/>
            <person name="Miyauchi S."/>
            <person name="Thiergart T."/>
            <person name="Pickel B."/>
            <person name="Atanasova L."/>
            <person name="Karlsson M."/>
            <person name="Huettel B."/>
            <person name="Barry K.W."/>
            <person name="Haridas S."/>
            <person name="Chen C."/>
            <person name="Bauer D."/>
            <person name="Andreopoulos W."/>
            <person name="Pangilinan J."/>
            <person name="LaButti K."/>
            <person name="Riley R."/>
            <person name="Lipzen A."/>
            <person name="Clum A."/>
            <person name="Drula E."/>
            <person name="Henrissat B."/>
            <person name="Kohler A."/>
            <person name="Grigoriev I.V."/>
            <person name="Martin F.M."/>
            <person name="Hacquard S."/>
        </authorList>
    </citation>
    <scope>NUCLEOTIDE SEQUENCE</scope>
    <source>
        <strain evidence="2">MPI-CAGE-CH-0243</strain>
    </source>
</reference>
<dbReference type="OrthoDB" id="496981at2759"/>
<dbReference type="PANTHER" id="PTHR48100:SF1">
    <property type="entry name" value="HISTIDINE PHOSPHATASE FAMILY PROTEIN-RELATED"/>
    <property type="match status" value="1"/>
</dbReference>
<dbReference type="GO" id="GO:0005737">
    <property type="term" value="C:cytoplasm"/>
    <property type="evidence" value="ECO:0007669"/>
    <property type="project" value="TreeGrafter"/>
</dbReference>
<dbReference type="SMART" id="SM00855">
    <property type="entry name" value="PGAM"/>
    <property type="match status" value="1"/>
</dbReference>
<organism evidence="2 3">
    <name type="scientific">Dendryphion nanum</name>
    <dbReference type="NCBI Taxonomy" id="256645"/>
    <lineage>
        <taxon>Eukaryota</taxon>
        <taxon>Fungi</taxon>
        <taxon>Dikarya</taxon>
        <taxon>Ascomycota</taxon>
        <taxon>Pezizomycotina</taxon>
        <taxon>Dothideomycetes</taxon>
        <taxon>Pleosporomycetidae</taxon>
        <taxon>Pleosporales</taxon>
        <taxon>Torulaceae</taxon>
        <taxon>Dendryphion</taxon>
    </lineage>
</organism>
<accession>A0A9P9E365</accession>
<dbReference type="InterPro" id="IPR013078">
    <property type="entry name" value="His_Pase_superF_clade-1"/>
</dbReference>
<evidence type="ECO:0000313" key="2">
    <source>
        <dbReference type="EMBL" id="KAH7130213.1"/>
    </source>
</evidence>
<dbReference type="AlphaFoldDB" id="A0A9P9E365"/>
<sequence length="321" mass="36697">MGKPGHFEYTTIKGYFLQSEEDTDDLKFDFRKQNFGLIDRKYETDEEESGEIKALWSRFHRYVQKLNETSEKDEHYKVLFLGRHGQGYHNVAESKYGTPAWDCYWSMLDGADGVIWADANLTELGQDQARDVYQLWKTQLPKGIPAPESYYVSPLVRAIETADLSFKDADIPSSRPYKPLVKELLREAIGVHTCDRRSTASQIQKRFPHLRFEDGFSEQDPLWAADYREPGSARKYRLGLLLDDVFAHDDGLFLSFTSHSGAIRSILKSIGHREFMLETGGVIPVLVKAKKVDGERKMPPHEPSKGPPKCTEPPKPSELSH</sequence>
<gene>
    <name evidence="2" type="ORF">B0J11DRAFT_430445</name>
</gene>
<dbReference type="PANTHER" id="PTHR48100">
    <property type="entry name" value="BROAD-SPECIFICITY PHOSPHATASE YOR283W-RELATED"/>
    <property type="match status" value="1"/>
</dbReference>
<dbReference type="Proteomes" id="UP000700596">
    <property type="component" value="Unassembled WGS sequence"/>
</dbReference>
<dbReference type="Gene3D" id="3.40.50.1240">
    <property type="entry name" value="Phosphoglycerate mutase-like"/>
    <property type="match status" value="1"/>
</dbReference>
<dbReference type="GO" id="GO:0016791">
    <property type="term" value="F:phosphatase activity"/>
    <property type="evidence" value="ECO:0007669"/>
    <property type="project" value="TreeGrafter"/>
</dbReference>
<dbReference type="SUPFAM" id="SSF53254">
    <property type="entry name" value="Phosphoglycerate mutase-like"/>
    <property type="match status" value="1"/>
</dbReference>
<name>A0A9P9E365_9PLEO</name>
<comment type="caution">
    <text evidence="2">The sequence shown here is derived from an EMBL/GenBank/DDBJ whole genome shotgun (WGS) entry which is preliminary data.</text>
</comment>
<feature type="region of interest" description="Disordered" evidence="1">
    <location>
        <begin position="293"/>
        <end position="321"/>
    </location>
</feature>
<dbReference type="Pfam" id="PF00300">
    <property type="entry name" value="His_Phos_1"/>
    <property type="match status" value="1"/>
</dbReference>
<dbReference type="InterPro" id="IPR029033">
    <property type="entry name" value="His_PPase_superfam"/>
</dbReference>
<dbReference type="CDD" id="cd07067">
    <property type="entry name" value="HP_PGM_like"/>
    <property type="match status" value="1"/>
</dbReference>
<dbReference type="InterPro" id="IPR050275">
    <property type="entry name" value="PGM_Phosphatase"/>
</dbReference>
<feature type="compositionally biased region" description="Pro residues" evidence="1">
    <location>
        <begin position="310"/>
        <end position="321"/>
    </location>
</feature>
<protein>
    <submittedName>
        <fullName evidence="2">Phosphoglycerate mutase family protein</fullName>
    </submittedName>
</protein>
<keyword evidence="3" id="KW-1185">Reference proteome</keyword>